<evidence type="ECO:0000256" key="1">
    <source>
        <dbReference type="SAM" id="Phobius"/>
    </source>
</evidence>
<evidence type="ECO:0000313" key="3">
    <source>
        <dbReference type="Proteomes" id="UP000435649"/>
    </source>
</evidence>
<keyword evidence="3" id="KW-1185">Reference proteome</keyword>
<reference evidence="2 3" key="1">
    <citation type="submission" date="2019-08" db="EMBL/GenBank/DDBJ databases">
        <title>In-depth cultivation of the pig gut microbiome towards novel bacterial diversity and tailored functional studies.</title>
        <authorList>
            <person name="Wylensek D."/>
            <person name="Hitch T.C.A."/>
            <person name="Clavel T."/>
        </authorList>
    </citation>
    <scope>NUCLEOTIDE SEQUENCE [LARGE SCALE GENOMIC DNA]</scope>
    <source>
        <strain evidence="2 3">BBE-744-WT-12</strain>
    </source>
</reference>
<proteinExistence type="predicted"/>
<keyword evidence="1" id="KW-1133">Transmembrane helix</keyword>
<dbReference type="AlphaFoldDB" id="A0A844G7Y1"/>
<accession>A0A844G7Y1</accession>
<feature type="transmembrane region" description="Helical" evidence="1">
    <location>
        <begin position="6"/>
        <end position="25"/>
    </location>
</feature>
<protein>
    <submittedName>
        <fullName evidence="2">Uncharacterized protein</fullName>
    </submittedName>
</protein>
<dbReference type="EMBL" id="VUNS01000033">
    <property type="protein sequence ID" value="MST99283.1"/>
    <property type="molecule type" value="Genomic_DNA"/>
</dbReference>
<keyword evidence="1" id="KW-0812">Transmembrane</keyword>
<dbReference type="Proteomes" id="UP000435649">
    <property type="component" value="Unassembled WGS sequence"/>
</dbReference>
<evidence type="ECO:0000313" key="2">
    <source>
        <dbReference type="EMBL" id="MST99283.1"/>
    </source>
</evidence>
<feature type="transmembrane region" description="Helical" evidence="1">
    <location>
        <begin position="62"/>
        <end position="83"/>
    </location>
</feature>
<keyword evidence="1" id="KW-0472">Membrane</keyword>
<organism evidence="2 3">
    <name type="scientific">Victivallis lenta</name>
    <dbReference type="NCBI Taxonomy" id="2606640"/>
    <lineage>
        <taxon>Bacteria</taxon>
        <taxon>Pseudomonadati</taxon>
        <taxon>Lentisphaerota</taxon>
        <taxon>Lentisphaeria</taxon>
        <taxon>Victivallales</taxon>
        <taxon>Victivallaceae</taxon>
        <taxon>Victivallis</taxon>
    </lineage>
</organism>
<dbReference type="RefSeq" id="WP_154420497.1">
    <property type="nucleotide sequence ID" value="NZ_DBFCGB010000180.1"/>
</dbReference>
<sequence>MNTVIWIISGIAGVSVLALTFRMFFREEGDFGDAVGHVFTPDIFSALNGEYWEDRWNTFKMFLWLALGAGAFFAARTGLLKLFGPEG</sequence>
<gene>
    <name evidence="2" type="ORF">FYJ85_19850</name>
</gene>
<comment type="caution">
    <text evidence="2">The sequence shown here is derived from an EMBL/GenBank/DDBJ whole genome shotgun (WGS) entry which is preliminary data.</text>
</comment>
<name>A0A844G7Y1_9BACT</name>